<keyword evidence="1" id="KW-0812">Transmembrane</keyword>
<dbReference type="OrthoDB" id="5877106at2759"/>
<keyword evidence="1" id="KW-0472">Membrane</keyword>
<dbReference type="PANTHER" id="PTHR21662:SF59">
    <property type="entry name" value="RECEPTOR PROTEIN-TYROSINE KINASE"/>
    <property type="match status" value="1"/>
</dbReference>
<sequence length="482" mass="55690">MVTGRVFFPKMVYCGIKILEKTNLYKKYTVENSSKIFCSMDWFNLTMPLGCNIIDSGIWVVAPGNATEIEHFARALETVEYMMGPIVLRGTSIEKLLLPNLTTIYSMFYDLPLRSNGWGYQILQFTGNQNLTEISFPKLENIFHYSYEAFIRTSDNPVLKCSLDTCNKMLSLFRFELDSCSCGLIPTLNKGYSKLFLALTITEAVCCAVLVITVYANIFINAIRVRRTFTNFQFSLVIYFLLSAIEAIYNVLNNIKFHDGMDYPWFIGIQFLMISSKEKFFYQFSNVVYTNRICLLLSFCIYRAISFASLESGKVAMGISFFIFVVANISVFNGLYLAGSQYLYVSYLVTWATFFITTISSIFLFFHLRKNFANYSKLIEHQKQLSLAFCFQALFSFIFCGFPQNLFNLLDDSEISVKRTRKVFEYYYGSVIIRWHYLIYAIFLRMYMHDMLKKVNIRSDAVTTTKKSYNAVAPANPNRAAH</sequence>
<proteinExistence type="predicted"/>
<feature type="transmembrane region" description="Helical" evidence="1">
    <location>
        <begin position="195"/>
        <end position="220"/>
    </location>
</feature>
<keyword evidence="1" id="KW-1133">Transmembrane helix</keyword>
<dbReference type="OMA" id="ILECHIW"/>
<dbReference type="AlphaFoldDB" id="G0MWG7"/>
<keyword evidence="3" id="KW-1185">Reference proteome</keyword>
<organism evidence="3">
    <name type="scientific">Caenorhabditis brenneri</name>
    <name type="common">Nematode worm</name>
    <dbReference type="NCBI Taxonomy" id="135651"/>
    <lineage>
        <taxon>Eukaryota</taxon>
        <taxon>Metazoa</taxon>
        <taxon>Ecdysozoa</taxon>
        <taxon>Nematoda</taxon>
        <taxon>Chromadorea</taxon>
        <taxon>Rhabditida</taxon>
        <taxon>Rhabditina</taxon>
        <taxon>Rhabditomorpha</taxon>
        <taxon>Rhabditoidea</taxon>
        <taxon>Rhabditidae</taxon>
        <taxon>Peloderinae</taxon>
        <taxon>Caenorhabditis</taxon>
    </lineage>
</organism>
<dbReference type="SUPFAM" id="SSF52058">
    <property type="entry name" value="L domain-like"/>
    <property type="match status" value="1"/>
</dbReference>
<feature type="transmembrane region" description="Helical" evidence="1">
    <location>
        <begin position="232"/>
        <end position="252"/>
    </location>
</feature>
<reference evidence="3" key="1">
    <citation type="submission" date="2011-07" db="EMBL/GenBank/DDBJ databases">
        <authorList>
            <consortium name="Caenorhabditis brenneri Sequencing and Analysis Consortium"/>
            <person name="Wilson R.K."/>
        </authorList>
    </citation>
    <scope>NUCLEOTIDE SEQUENCE [LARGE SCALE GENOMIC DNA]</scope>
    <source>
        <strain evidence="3">PB2801</strain>
    </source>
</reference>
<feature type="transmembrane region" description="Helical" evidence="1">
    <location>
        <begin position="387"/>
        <end position="406"/>
    </location>
</feature>
<evidence type="ECO:0000256" key="1">
    <source>
        <dbReference type="SAM" id="Phobius"/>
    </source>
</evidence>
<dbReference type="Proteomes" id="UP000008068">
    <property type="component" value="Unassembled WGS sequence"/>
</dbReference>
<dbReference type="InterPro" id="IPR053079">
    <property type="entry name" value="SPS2_domain"/>
</dbReference>
<dbReference type="EMBL" id="GL379816">
    <property type="protein sequence ID" value="EGT45992.1"/>
    <property type="molecule type" value="Genomic_DNA"/>
</dbReference>
<feature type="transmembrane region" description="Helical" evidence="1">
    <location>
        <begin position="426"/>
        <end position="448"/>
    </location>
</feature>
<dbReference type="eggNOG" id="ENOG502TFXS">
    <property type="taxonomic scope" value="Eukaryota"/>
</dbReference>
<gene>
    <name evidence="2" type="ORF">CAEBREN_14786</name>
</gene>
<feature type="transmembrane region" description="Helical" evidence="1">
    <location>
        <begin position="280"/>
        <end position="305"/>
    </location>
</feature>
<accession>G0MWG7</accession>
<dbReference type="PANTHER" id="PTHR21662">
    <property type="entry name" value="RECEPTOR PROTEIN-TYROSINE KINASE"/>
    <property type="match status" value="1"/>
</dbReference>
<protein>
    <submittedName>
        <fullName evidence="2">Uncharacterized protein</fullName>
    </submittedName>
</protein>
<evidence type="ECO:0000313" key="2">
    <source>
        <dbReference type="EMBL" id="EGT45992.1"/>
    </source>
</evidence>
<name>G0MWG7_CAEBE</name>
<feature type="transmembrane region" description="Helical" evidence="1">
    <location>
        <begin position="317"/>
        <end position="338"/>
    </location>
</feature>
<dbReference type="InParanoid" id="G0MWG7"/>
<evidence type="ECO:0000313" key="3">
    <source>
        <dbReference type="Proteomes" id="UP000008068"/>
    </source>
</evidence>
<feature type="transmembrane region" description="Helical" evidence="1">
    <location>
        <begin position="344"/>
        <end position="366"/>
    </location>
</feature>
<dbReference type="HOGENOM" id="CLU_566494_0_0_1"/>